<evidence type="ECO:0000313" key="2">
    <source>
        <dbReference type="Proteomes" id="UP001329430"/>
    </source>
</evidence>
<evidence type="ECO:0000313" key="1">
    <source>
        <dbReference type="EMBL" id="KAK5642795.1"/>
    </source>
</evidence>
<accession>A0AAN7V6J0</accession>
<dbReference type="EMBL" id="JAVRBK010000006">
    <property type="protein sequence ID" value="KAK5642795.1"/>
    <property type="molecule type" value="Genomic_DNA"/>
</dbReference>
<reference evidence="1 2" key="1">
    <citation type="journal article" date="2024" name="Insects">
        <title>An Improved Chromosome-Level Genome Assembly of the Firefly Pyrocoelia pectoralis.</title>
        <authorList>
            <person name="Fu X."/>
            <person name="Meyer-Rochow V.B."/>
            <person name="Ballantyne L."/>
            <person name="Zhu X."/>
        </authorList>
    </citation>
    <scope>NUCLEOTIDE SEQUENCE [LARGE SCALE GENOMIC DNA]</scope>
    <source>
        <strain evidence="1">XCY_ONT2</strain>
    </source>
</reference>
<dbReference type="AlphaFoldDB" id="A0AAN7V6J0"/>
<proteinExistence type="predicted"/>
<protein>
    <submittedName>
        <fullName evidence="1">Uncharacterized protein</fullName>
    </submittedName>
</protein>
<dbReference type="SUPFAM" id="SSF56219">
    <property type="entry name" value="DNase I-like"/>
    <property type="match status" value="1"/>
</dbReference>
<gene>
    <name evidence="1" type="ORF">RI129_008962</name>
</gene>
<name>A0AAN7V6J0_9COLE</name>
<dbReference type="InterPro" id="IPR036691">
    <property type="entry name" value="Endo/exonu/phosph_ase_sf"/>
</dbReference>
<keyword evidence="2" id="KW-1185">Reference proteome</keyword>
<organism evidence="1 2">
    <name type="scientific">Pyrocoelia pectoralis</name>
    <dbReference type="NCBI Taxonomy" id="417401"/>
    <lineage>
        <taxon>Eukaryota</taxon>
        <taxon>Metazoa</taxon>
        <taxon>Ecdysozoa</taxon>
        <taxon>Arthropoda</taxon>
        <taxon>Hexapoda</taxon>
        <taxon>Insecta</taxon>
        <taxon>Pterygota</taxon>
        <taxon>Neoptera</taxon>
        <taxon>Endopterygota</taxon>
        <taxon>Coleoptera</taxon>
        <taxon>Polyphaga</taxon>
        <taxon>Elateriformia</taxon>
        <taxon>Elateroidea</taxon>
        <taxon>Lampyridae</taxon>
        <taxon>Lampyrinae</taxon>
        <taxon>Pyrocoelia</taxon>
    </lineage>
</organism>
<dbReference type="Proteomes" id="UP001329430">
    <property type="component" value="Chromosome 6"/>
</dbReference>
<dbReference type="GO" id="GO:0003824">
    <property type="term" value="F:catalytic activity"/>
    <property type="evidence" value="ECO:0007669"/>
    <property type="project" value="InterPro"/>
</dbReference>
<comment type="caution">
    <text evidence="1">The sequence shown here is derived from an EMBL/GenBank/DDBJ whole genome shotgun (WGS) entry which is preliminary data.</text>
</comment>
<dbReference type="Gene3D" id="3.60.10.10">
    <property type="entry name" value="Endonuclease/exonuclease/phosphatase"/>
    <property type="match status" value="1"/>
</dbReference>
<sequence length="174" mass="20431">MSINFNFLNVTFKYPNAQLQNKKLKGEYKGACKRRKVEFRKEVEEEIRGLKNEKEIWIGTAIEENKCYQNIIMGDFSAILGRQLDDSESYVGKYGLDERNDRGNMLTHFLKDQKLFAMNTFYDKKSQRKWRWIGPNNGQTKNEIDYILSSKKLSQDVTVLNSFNTGSDHRIIRA</sequence>